<dbReference type="SUPFAM" id="SSF50156">
    <property type="entry name" value="PDZ domain-like"/>
    <property type="match status" value="1"/>
</dbReference>
<dbReference type="InterPro" id="IPR041489">
    <property type="entry name" value="PDZ_6"/>
</dbReference>
<reference evidence="9 10" key="1">
    <citation type="submission" date="2020-08" db="EMBL/GenBank/DDBJ databases">
        <title>Genome sequence of Rhizobiales bacterium strain IZ6.</title>
        <authorList>
            <person name="Nakai R."/>
            <person name="Naganuma T."/>
        </authorList>
    </citation>
    <scope>NUCLEOTIDE SEQUENCE [LARGE SCALE GENOMIC DNA]</scope>
    <source>
        <strain evidence="9 10">IZ6</strain>
    </source>
</reference>
<evidence type="ECO:0000313" key="10">
    <source>
        <dbReference type="Proteomes" id="UP000515317"/>
    </source>
</evidence>
<comment type="similarity">
    <text evidence="1 5">Belongs to the peptidase S41A family.</text>
</comment>
<evidence type="ECO:0000256" key="2">
    <source>
        <dbReference type="ARBA" id="ARBA00022670"/>
    </source>
</evidence>
<dbReference type="PROSITE" id="PS50106">
    <property type="entry name" value="PDZ"/>
    <property type="match status" value="1"/>
</dbReference>
<dbReference type="AlphaFoldDB" id="A0A6S6QKK0"/>
<dbReference type="CDD" id="cd06782">
    <property type="entry name" value="cpPDZ_CPP-like"/>
    <property type="match status" value="1"/>
</dbReference>
<keyword evidence="3 5" id="KW-0378">Hydrolase</keyword>
<dbReference type="Pfam" id="PF22694">
    <property type="entry name" value="CtpB_N-like"/>
    <property type="match status" value="1"/>
</dbReference>
<feature type="region of interest" description="Disordered" evidence="6">
    <location>
        <begin position="386"/>
        <end position="487"/>
    </location>
</feature>
<dbReference type="InterPro" id="IPR001478">
    <property type="entry name" value="PDZ"/>
</dbReference>
<evidence type="ECO:0000256" key="1">
    <source>
        <dbReference type="ARBA" id="ARBA00009179"/>
    </source>
</evidence>
<gene>
    <name evidence="9" type="ORF">IZ6_01540</name>
</gene>
<dbReference type="SMART" id="SM00245">
    <property type="entry name" value="TSPc"/>
    <property type="match status" value="1"/>
</dbReference>
<dbReference type="InterPro" id="IPR005151">
    <property type="entry name" value="Tail-specific_protease"/>
</dbReference>
<feature type="compositionally biased region" description="Basic and acidic residues" evidence="6">
    <location>
        <begin position="392"/>
        <end position="401"/>
    </location>
</feature>
<dbReference type="NCBIfam" id="TIGR00225">
    <property type="entry name" value="prc"/>
    <property type="match status" value="1"/>
</dbReference>
<keyword evidence="4 5" id="KW-0720">Serine protease</keyword>
<dbReference type="RefSeq" id="WP_222876130.1">
    <property type="nucleotide sequence ID" value="NZ_AP023361.1"/>
</dbReference>
<dbReference type="PANTHER" id="PTHR32060">
    <property type="entry name" value="TAIL-SPECIFIC PROTEASE"/>
    <property type="match status" value="1"/>
</dbReference>
<evidence type="ECO:0000256" key="3">
    <source>
        <dbReference type="ARBA" id="ARBA00022801"/>
    </source>
</evidence>
<dbReference type="Pfam" id="PF17820">
    <property type="entry name" value="PDZ_6"/>
    <property type="match status" value="1"/>
</dbReference>
<evidence type="ECO:0000256" key="5">
    <source>
        <dbReference type="RuleBase" id="RU004404"/>
    </source>
</evidence>
<dbReference type="CDD" id="cd07560">
    <property type="entry name" value="Peptidase_S41_CPP"/>
    <property type="match status" value="1"/>
</dbReference>
<evidence type="ECO:0000259" key="8">
    <source>
        <dbReference type="PROSITE" id="PS50106"/>
    </source>
</evidence>
<dbReference type="InterPro" id="IPR036034">
    <property type="entry name" value="PDZ_sf"/>
</dbReference>
<protein>
    <submittedName>
        <fullName evidence="9">Peptidase S41</fullName>
    </submittedName>
</protein>
<proteinExistence type="inferred from homology"/>
<dbReference type="Gene3D" id="3.90.226.10">
    <property type="entry name" value="2-enoyl-CoA Hydratase, Chain A, domain 1"/>
    <property type="match status" value="1"/>
</dbReference>
<accession>A0A6S6QKK0</accession>
<sequence length="487" mass="52847">MRKTTLVLAGALLGATAMSLARDPDIISKAWAANAETYKNLNLFGDVFERVRADYVEKPDDKQLVENAIQGMLNGLDPHSSYMDDKRYRDRQVDIRGEFGGLGIEVTMENNLVKVMSPIDDTPASKAGIQANDIITHIDGEAVEGLTLPQAVEKMRGAVNTPILLKILRKDSEPLEIKLVRDIIRIRVVKNRDEGDLGYVRIAQFTEQTEDELLKAIDTINKKIPKDKLKGYVLDLRNNPGGLLDQSIRVVDAFLNRGEVVSTRGRKPENIDRYSARPGDVIDGKPLIVLVNGGSASASEIVAGALQDHKRATIVGTRSFGKGSVQTILPLGPNGVNGALSLTTARYYTPCGRSIQATGIEPDILIEPKIPDELKGKDRMQGEAGLRGHLRGTNEDAKDARPAAPVSQEEIKSEEKKTDADGKKEEGGSSAYVPPDPKDDVQLQLAYELIRGAKTDGKFPPKPGELSSECSQVAKASGTPAKKSQAN</sequence>
<dbReference type="SUPFAM" id="SSF52096">
    <property type="entry name" value="ClpP/crotonase"/>
    <property type="match status" value="1"/>
</dbReference>
<evidence type="ECO:0000313" key="9">
    <source>
        <dbReference type="EMBL" id="BCJ89419.1"/>
    </source>
</evidence>
<organism evidence="9 10">
    <name type="scientific">Terrihabitans soli</name>
    <dbReference type="NCBI Taxonomy" id="708113"/>
    <lineage>
        <taxon>Bacteria</taxon>
        <taxon>Pseudomonadati</taxon>
        <taxon>Pseudomonadota</taxon>
        <taxon>Alphaproteobacteria</taxon>
        <taxon>Hyphomicrobiales</taxon>
        <taxon>Terrihabitans</taxon>
    </lineage>
</organism>
<dbReference type="GO" id="GO:0004175">
    <property type="term" value="F:endopeptidase activity"/>
    <property type="evidence" value="ECO:0007669"/>
    <property type="project" value="TreeGrafter"/>
</dbReference>
<keyword evidence="10" id="KW-1185">Reference proteome</keyword>
<dbReference type="InterPro" id="IPR004447">
    <property type="entry name" value="Peptidase_S41A"/>
</dbReference>
<keyword evidence="2 5" id="KW-0645">Protease</keyword>
<dbReference type="PANTHER" id="PTHR32060:SF30">
    <property type="entry name" value="CARBOXY-TERMINAL PROCESSING PROTEASE CTPA"/>
    <property type="match status" value="1"/>
</dbReference>
<dbReference type="GO" id="GO:0007165">
    <property type="term" value="P:signal transduction"/>
    <property type="evidence" value="ECO:0007669"/>
    <property type="project" value="TreeGrafter"/>
</dbReference>
<dbReference type="Gene3D" id="3.30.750.44">
    <property type="match status" value="1"/>
</dbReference>
<keyword evidence="7" id="KW-0732">Signal</keyword>
<dbReference type="InterPro" id="IPR029045">
    <property type="entry name" value="ClpP/crotonase-like_dom_sf"/>
</dbReference>
<feature type="domain" description="PDZ" evidence="8">
    <location>
        <begin position="92"/>
        <end position="158"/>
    </location>
</feature>
<dbReference type="InterPro" id="IPR055210">
    <property type="entry name" value="CtpA/B_N"/>
</dbReference>
<dbReference type="GO" id="GO:0030288">
    <property type="term" value="C:outer membrane-bounded periplasmic space"/>
    <property type="evidence" value="ECO:0007669"/>
    <property type="project" value="TreeGrafter"/>
</dbReference>
<dbReference type="GO" id="GO:0008236">
    <property type="term" value="F:serine-type peptidase activity"/>
    <property type="evidence" value="ECO:0007669"/>
    <property type="project" value="UniProtKB-KW"/>
</dbReference>
<feature type="signal peptide" evidence="7">
    <location>
        <begin position="1"/>
        <end position="21"/>
    </location>
</feature>
<dbReference type="KEGG" id="tso:IZ6_01540"/>
<feature type="compositionally biased region" description="Basic and acidic residues" evidence="6">
    <location>
        <begin position="409"/>
        <end position="427"/>
    </location>
</feature>
<dbReference type="SMART" id="SM00228">
    <property type="entry name" value="PDZ"/>
    <property type="match status" value="1"/>
</dbReference>
<name>A0A6S6QKK0_9HYPH</name>
<dbReference type="Pfam" id="PF03572">
    <property type="entry name" value="Peptidase_S41"/>
    <property type="match status" value="1"/>
</dbReference>
<dbReference type="Proteomes" id="UP000515317">
    <property type="component" value="Chromosome"/>
</dbReference>
<dbReference type="Gene3D" id="2.30.42.10">
    <property type="match status" value="1"/>
</dbReference>
<dbReference type="FunFam" id="2.30.42.10:FF:000063">
    <property type="entry name" value="Peptidase, S41 family"/>
    <property type="match status" value="1"/>
</dbReference>
<evidence type="ECO:0000256" key="7">
    <source>
        <dbReference type="SAM" id="SignalP"/>
    </source>
</evidence>
<dbReference type="EMBL" id="AP023361">
    <property type="protein sequence ID" value="BCJ89419.1"/>
    <property type="molecule type" value="Genomic_DNA"/>
</dbReference>
<evidence type="ECO:0000256" key="6">
    <source>
        <dbReference type="SAM" id="MobiDB-lite"/>
    </source>
</evidence>
<dbReference type="GO" id="GO:0006508">
    <property type="term" value="P:proteolysis"/>
    <property type="evidence" value="ECO:0007669"/>
    <property type="project" value="UniProtKB-KW"/>
</dbReference>
<evidence type="ECO:0000256" key="4">
    <source>
        <dbReference type="ARBA" id="ARBA00022825"/>
    </source>
</evidence>
<feature type="chain" id="PRO_5028433267" evidence="7">
    <location>
        <begin position="22"/>
        <end position="487"/>
    </location>
</feature>